<evidence type="ECO:0000313" key="3">
    <source>
        <dbReference type="Proteomes" id="UP000186074"/>
    </source>
</evidence>
<keyword evidence="3" id="KW-1185">Reference proteome</keyword>
<dbReference type="AlphaFoldDB" id="A0A1P8KMW3"/>
<accession>A0A1P8KMW3</accession>
<dbReference type="Pfam" id="PF13116">
    <property type="entry name" value="YhdP"/>
    <property type="match status" value="2"/>
</dbReference>
<evidence type="ECO:0000313" key="2">
    <source>
        <dbReference type="EMBL" id="APW65917.1"/>
    </source>
</evidence>
<dbReference type="Proteomes" id="UP000186074">
    <property type="component" value="Chromosome"/>
</dbReference>
<dbReference type="InterPro" id="IPR025263">
    <property type="entry name" value="YhdP_central"/>
</dbReference>
<dbReference type="RefSeq" id="WP_076087084.1">
    <property type="nucleotide sequence ID" value="NZ_CP019070.1"/>
</dbReference>
<organism evidence="2 3">
    <name type="scientific">Poseidonibacter parvus</name>
    <dbReference type="NCBI Taxonomy" id="1850254"/>
    <lineage>
        <taxon>Bacteria</taxon>
        <taxon>Pseudomonadati</taxon>
        <taxon>Campylobacterota</taxon>
        <taxon>Epsilonproteobacteria</taxon>
        <taxon>Campylobacterales</taxon>
        <taxon>Arcobacteraceae</taxon>
        <taxon>Poseidonibacter</taxon>
    </lineage>
</organism>
<dbReference type="EMBL" id="CP019070">
    <property type="protein sequence ID" value="APW65917.1"/>
    <property type="molecule type" value="Genomic_DNA"/>
</dbReference>
<feature type="domain" description="YhdP central" evidence="1">
    <location>
        <begin position="230"/>
        <end position="428"/>
    </location>
</feature>
<dbReference type="STRING" id="1850254.LPB137_08635"/>
<protein>
    <submittedName>
        <fullName evidence="2">DUF3971 domain-containing protein</fullName>
    </submittedName>
</protein>
<reference evidence="2 3" key="1">
    <citation type="submission" date="2017-01" db="EMBL/GenBank/DDBJ databases">
        <title>Genome sequencing of Arcobacter sp. LPB0137.</title>
        <authorList>
            <person name="Lee G.-W."/>
            <person name="Yi H."/>
        </authorList>
    </citation>
    <scope>NUCLEOTIDE SEQUENCE [LARGE SCALE GENOMIC DNA]</scope>
    <source>
        <strain evidence="2 3">LPB0137</strain>
    </source>
</reference>
<gene>
    <name evidence="2" type="ORF">LPB137_08635</name>
</gene>
<dbReference type="KEGG" id="alp:LPB137_08635"/>
<proteinExistence type="predicted"/>
<name>A0A1P8KMW3_9BACT</name>
<evidence type="ECO:0000259" key="1">
    <source>
        <dbReference type="Pfam" id="PF13116"/>
    </source>
</evidence>
<feature type="domain" description="YhdP central" evidence="1">
    <location>
        <begin position="482"/>
        <end position="930"/>
    </location>
</feature>
<sequence length="972" mass="109742">MLKAIKLFLGLLLVSIILISSVLFSGIKINSLSFGNVSLSQFYIKIDKKLIVDIEKISIKSKKSSVTSSYDDLKKNIELFPTILKIFQKIDIRKLEIDGNEFTIALNEEALYLDNKFVNISSKLEFNSSQVIFDIYSLYLKDVELMLSGKAKIDYYKEKLDLLGKYNYKDLNGDITLDMTKDLANFYLNSNEFESLSFLKKFFRLDSIAEAWMYDNVKGKLQLKEFYGSFDLEKNKIIEKSLSGNAVIKNAKIKFNKNAKQISTTQIDVSFKNDKLILDLIEPVYEKIKIDGSYVHIHNLTSERNGLVEVNIKASKAKLDNRILNILKNYNINLPLVQKTGFTNASVNLKIPYAAKKKMDTRGKFILGKSNIDLNGFLFSTNKATVILDNSKVKVVNADIKHKNMIQADLNFTIDTNTSSAKGNAYIKSFLIEDSGDKIVNITKVKTPLFFSYKNDVEIKLDAINTDIKIADLIYVDIKKLSSIYKYSKLLQDINIKNGVLALKIKDENDISFTSSISNLDFPLQRNNKKINSLQVKGLIKKDYVKVDTLDEKIKVEIKNKNIFISLIDTDIVIDTKSSSNKELPILNINAKNAKFKLDNDIYNIVSAKAKISPFLISFSASVKDLDIPIQKEGKKVSSLDIKGTYANNIASIETLDKKIKLKATGSKKLDIDLKNYDVLVNTKNEDESKIRDLNIEGENSTIIVNEKFKFLADKFSLRLRDNNKYFHLNHKKTDFTFKESKDKKIDIFASDISDTFINTIFDKKILSGNDMQFLANGTPESIKGKMILKDVKIEDLAILNNLLLFINTSPALINPLLAIPSVVGMATNGGFNLTGYKLIDGLLEFDYHQDKKILDINRVSTVGNGIDFDGKGKIDLNTEKIDSEINLIFLKDYSKVVGAIPIVNYVLLGKDNRVETKVNIFGALNNPKISTNLTKDAFSVPVNIAKRVLTSPVEFVNFLKALGKDTKEEKK</sequence>